<keyword evidence="1" id="KW-0732">Signal</keyword>
<name>B0C699_ACAM1</name>
<dbReference type="HOGENOM" id="CLU_114516_0_0_3"/>
<accession>B0C699</accession>
<feature type="chain" id="PRO_5002746670" description="DUF4329 domain-containing protein" evidence="1">
    <location>
        <begin position="30"/>
        <end position="196"/>
    </location>
</feature>
<dbReference type="STRING" id="329726.AM1_0105"/>
<dbReference type="eggNOG" id="ENOG5032T8T">
    <property type="taxonomic scope" value="Bacteria"/>
</dbReference>
<dbReference type="KEGG" id="amr:AM1_0105"/>
<dbReference type="Pfam" id="PF14220">
    <property type="entry name" value="DUF4329"/>
    <property type="match status" value="1"/>
</dbReference>
<dbReference type="InterPro" id="IPR025479">
    <property type="entry name" value="DUF4329"/>
</dbReference>
<evidence type="ECO:0000256" key="1">
    <source>
        <dbReference type="SAM" id="SignalP"/>
    </source>
</evidence>
<evidence type="ECO:0000313" key="3">
    <source>
        <dbReference type="EMBL" id="ABW25193.1"/>
    </source>
</evidence>
<protein>
    <recommendedName>
        <fullName evidence="2">DUF4329 domain-containing protein</fullName>
    </recommendedName>
</protein>
<proteinExistence type="predicted"/>
<dbReference type="OrthoDB" id="7850904at2"/>
<feature type="signal peptide" evidence="1">
    <location>
        <begin position="1"/>
        <end position="29"/>
    </location>
</feature>
<evidence type="ECO:0000259" key="2">
    <source>
        <dbReference type="Pfam" id="PF14220"/>
    </source>
</evidence>
<organism evidence="3 4">
    <name type="scientific">Acaryochloris marina (strain MBIC 11017)</name>
    <dbReference type="NCBI Taxonomy" id="329726"/>
    <lineage>
        <taxon>Bacteria</taxon>
        <taxon>Bacillati</taxon>
        <taxon>Cyanobacteriota</taxon>
        <taxon>Cyanophyceae</taxon>
        <taxon>Acaryochloridales</taxon>
        <taxon>Acaryochloridaceae</taxon>
        <taxon>Acaryochloris</taxon>
    </lineage>
</organism>
<sequence length="196" mass="21675">MTQQLKRRAKFVGLLSTTLLVLTSPIASAQRYQPSNSELEELHEVAADHLDMVQAISIREGVEYCGFFGFYPGGPFAGTSPRRGRADSCEPNNPPPGFTVLASYHTHGSYTMDADTEVPSVDDLQADIQEQIYGYVATPAGRVWFNNPERRESVMLFGPGSVVSDPNYRECRNFAPRAQYTLPQLRQRAVNDPGGC</sequence>
<reference evidence="3 4" key="1">
    <citation type="journal article" date="2008" name="Proc. Natl. Acad. Sci. U.S.A.">
        <title>Niche adaptation and genome expansion in the chlorophyll d-producing cyanobacterium Acaryochloris marina.</title>
        <authorList>
            <person name="Swingley W.D."/>
            <person name="Chen M."/>
            <person name="Cheung P.C."/>
            <person name="Conrad A.L."/>
            <person name="Dejesa L.C."/>
            <person name="Hao J."/>
            <person name="Honchak B.M."/>
            <person name="Karbach L.E."/>
            <person name="Kurdoglu A."/>
            <person name="Lahiri S."/>
            <person name="Mastrian S.D."/>
            <person name="Miyashita H."/>
            <person name="Page L."/>
            <person name="Ramakrishna P."/>
            <person name="Satoh S."/>
            <person name="Sattley W.M."/>
            <person name="Shimada Y."/>
            <person name="Taylor H.L."/>
            <person name="Tomo T."/>
            <person name="Tsuchiya T."/>
            <person name="Wang Z.T."/>
            <person name="Raymond J."/>
            <person name="Mimuro M."/>
            <person name="Blankenship R.E."/>
            <person name="Touchman J.W."/>
        </authorList>
    </citation>
    <scope>NUCLEOTIDE SEQUENCE [LARGE SCALE GENOMIC DNA]</scope>
    <source>
        <strain evidence="4">MBIC 11017</strain>
    </source>
</reference>
<dbReference type="Proteomes" id="UP000000268">
    <property type="component" value="Chromosome"/>
</dbReference>
<evidence type="ECO:0000313" key="4">
    <source>
        <dbReference type="Proteomes" id="UP000000268"/>
    </source>
</evidence>
<feature type="domain" description="DUF4329" evidence="2">
    <location>
        <begin position="43"/>
        <end position="157"/>
    </location>
</feature>
<keyword evidence="4" id="KW-1185">Reference proteome</keyword>
<dbReference type="RefSeq" id="WP_012160812.1">
    <property type="nucleotide sequence ID" value="NC_009925.1"/>
</dbReference>
<dbReference type="EMBL" id="CP000828">
    <property type="protein sequence ID" value="ABW25193.1"/>
    <property type="molecule type" value="Genomic_DNA"/>
</dbReference>
<gene>
    <name evidence="3" type="ordered locus">AM1_0105</name>
</gene>
<dbReference type="AlphaFoldDB" id="B0C699"/>